<feature type="transmembrane region" description="Helical" evidence="1">
    <location>
        <begin position="265"/>
        <end position="288"/>
    </location>
</feature>
<dbReference type="InterPro" id="IPR004445">
    <property type="entry name" value="GltS"/>
</dbReference>
<dbReference type="PANTHER" id="PTHR36178:SF1">
    <property type="entry name" value="SODIUM_GLUTAMATE SYMPORTER"/>
    <property type="match status" value="1"/>
</dbReference>
<evidence type="ECO:0000313" key="3">
    <source>
        <dbReference type="Proteomes" id="UP001546774"/>
    </source>
</evidence>
<dbReference type="Pfam" id="PF03616">
    <property type="entry name" value="Glt_symporter"/>
    <property type="match status" value="1"/>
</dbReference>
<feature type="transmembrane region" description="Helical" evidence="1">
    <location>
        <begin position="401"/>
        <end position="423"/>
    </location>
</feature>
<dbReference type="PANTHER" id="PTHR36178">
    <property type="entry name" value="SLR0625 PROTEIN"/>
    <property type="match status" value="1"/>
</dbReference>
<feature type="transmembrane region" description="Helical" evidence="1">
    <location>
        <begin position="368"/>
        <end position="389"/>
    </location>
</feature>
<feature type="transmembrane region" description="Helical" evidence="1">
    <location>
        <begin position="309"/>
        <end position="327"/>
    </location>
</feature>
<feature type="transmembrane region" description="Helical" evidence="1">
    <location>
        <begin position="430"/>
        <end position="452"/>
    </location>
</feature>
<sequence>MYSVVVAFGLASVMLCIGMAIRAKVKFFQHMLMPVSVIGGILGFILMNLVLSKYPVGGVSVTDFSNIVDVFFVMSFISIGLTGSKKKKNKKTEDGKKKKSSGPVRGAIGMALIWCILYALQPLVGILIVSITGKAFHMDSMYGILVPFAFCQGPGQASTYGRLFEYTYGFDKAEMVALTYAIFGFLSAFLIGVPFARYGLKKGLARNKSKINEAVERGYFVPEEQREPLGKSTFHSANIETAAAHFAIMGVCYLLALVLAKLVNFIPALGSTFSAMLFMWGMFAAYIVKAVMRKLNIEYLINNAFQSRITGFLSDYLVVCAFMAIQVGIIGNWIVPILLASVASGIVTFFICLFFGERLGSDHDFERVLGVFGTSTGTTPSGVSLLRMVDPKLQTSTGAELGMMNMAMIFSTPTMLFITFAGLKMISLPIACGGMFLTIFIYIILLKVFGVLRKPTFTVAKGRISDGAESGEEIPFLRGYLHDTVDVTDTAAVESMIHNSWN</sequence>
<feature type="transmembrane region" description="Helical" evidence="1">
    <location>
        <begin position="6"/>
        <end position="25"/>
    </location>
</feature>
<feature type="transmembrane region" description="Helical" evidence="1">
    <location>
        <begin position="64"/>
        <end position="83"/>
    </location>
</feature>
<keyword evidence="1" id="KW-0812">Transmembrane</keyword>
<name>A0ABV1H4X6_9FIRM</name>
<proteinExistence type="predicted"/>
<comment type="caution">
    <text evidence="2">The sequence shown here is derived from an EMBL/GenBank/DDBJ whole genome shotgun (WGS) entry which is preliminary data.</text>
</comment>
<organism evidence="2 3">
    <name type="scientific">Lachnospira intestinalis</name>
    <dbReference type="NCBI Taxonomy" id="3133158"/>
    <lineage>
        <taxon>Bacteria</taxon>
        <taxon>Bacillati</taxon>
        <taxon>Bacillota</taxon>
        <taxon>Clostridia</taxon>
        <taxon>Lachnospirales</taxon>
        <taxon>Lachnospiraceae</taxon>
        <taxon>Lachnospira</taxon>
    </lineage>
</organism>
<keyword evidence="3" id="KW-1185">Reference proteome</keyword>
<keyword evidence="1" id="KW-0472">Membrane</keyword>
<feature type="transmembrane region" description="Helical" evidence="1">
    <location>
        <begin position="333"/>
        <end position="356"/>
    </location>
</feature>
<keyword evidence="1" id="KW-1133">Transmembrane helix</keyword>
<dbReference type="Proteomes" id="UP001546774">
    <property type="component" value="Unassembled WGS sequence"/>
</dbReference>
<feature type="transmembrane region" description="Helical" evidence="1">
    <location>
        <begin position="104"/>
        <end position="131"/>
    </location>
</feature>
<dbReference type="EMBL" id="JBBMFS010000004">
    <property type="protein sequence ID" value="MEQ2554721.1"/>
    <property type="molecule type" value="Genomic_DNA"/>
</dbReference>
<protein>
    <submittedName>
        <fullName evidence="2">Sodium/glutamate symporter</fullName>
    </submittedName>
</protein>
<accession>A0ABV1H4X6</accession>
<feature type="transmembrane region" description="Helical" evidence="1">
    <location>
        <begin position="177"/>
        <end position="200"/>
    </location>
</feature>
<evidence type="ECO:0000256" key="1">
    <source>
        <dbReference type="SAM" id="Phobius"/>
    </source>
</evidence>
<evidence type="ECO:0000313" key="2">
    <source>
        <dbReference type="EMBL" id="MEQ2554721.1"/>
    </source>
</evidence>
<gene>
    <name evidence="2" type="ORF">WMO37_06750</name>
</gene>
<feature type="transmembrane region" description="Helical" evidence="1">
    <location>
        <begin position="241"/>
        <end position="259"/>
    </location>
</feature>
<feature type="transmembrane region" description="Helical" evidence="1">
    <location>
        <begin position="32"/>
        <end position="52"/>
    </location>
</feature>
<reference evidence="2" key="1">
    <citation type="submission" date="2024-03" db="EMBL/GenBank/DDBJ databases">
        <title>Human intestinal bacterial collection.</title>
        <authorList>
            <person name="Pauvert C."/>
            <person name="Hitch T.C.A."/>
            <person name="Clavel T."/>
        </authorList>
    </citation>
    <scope>NUCLEOTIDE SEQUENCE [LARGE SCALE GENOMIC DNA]</scope>
    <source>
        <strain evidence="2">CLA-AA-H89B</strain>
    </source>
</reference>